<protein>
    <submittedName>
        <fullName evidence="1">Uncharacterized protein</fullName>
    </submittedName>
</protein>
<proteinExistence type="predicted"/>
<sequence>MSAVSSSARGSGEQRLFDAFIEVFTRDRVLKIQYDTPYVKGLPITLSVREADADVAGSYQERLVRPTYADAYTAEFEALAQAIVEGKELKSGPQDAIQDVDIWEMMLAHLN</sequence>
<evidence type="ECO:0000313" key="1">
    <source>
        <dbReference type="EMBL" id="PWN98896.1"/>
    </source>
</evidence>
<name>A0A316ZC55_9BASI</name>
<dbReference type="Gene3D" id="3.30.360.10">
    <property type="entry name" value="Dihydrodipicolinate Reductase, domain 2"/>
    <property type="match status" value="1"/>
</dbReference>
<dbReference type="OrthoDB" id="446809at2759"/>
<dbReference type="STRING" id="58919.A0A316ZC55"/>
<dbReference type="AlphaFoldDB" id="A0A316ZC55"/>
<keyword evidence="2" id="KW-1185">Reference proteome</keyword>
<gene>
    <name evidence="1" type="ORF">FA09DRAFT_325203</name>
</gene>
<dbReference type="Proteomes" id="UP000245946">
    <property type="component" value="Unassembled WGS sequence"/>
</dbReference>
<evidence type="ECO:0000313" key="2">
    <source>
        <dbReference type="Proteomes" id="UP000245946"/>
    </source>
</evidence>
<dbReference type="RefSeq" id="XP_025599175.1">
    <property type="nucleotide sequence ID" value="XM_025741156.1"/>
</dbReference>
<reference evidence="1 2" key="1">
    <citation type="journal article" date="2018" name="Mol. Biol. Evol.">
        <title>Broad Genomic Sampling Reveals a Smut Pathogenic Ancestry of the Fungal Clade Ustilaginomycotina.</title>
        <authorList>
            <person name="Kijpornyongpan T."/>
            <person name="Mondo S.J."/>
            <person name="Barry K."/>
            <person name="Sandor L."/>
            <person name="Lee J."/>
            <person name="Lipzen A."/>
            <person name="Pangilinan J."/>
            <person name="LaButti K."/>
            <person name="Hainaut M."/>
            <person name="Henrissat B."/>
            <person name="Grigoriev I.V."/>
            <person name="Spatafora J.W."/>
            <person name="Aime M.C."/>
        </authorList>
    </citation>
    <scope>NUCLEOTIDE SEQUENCE [LARGE SCALE GENOMIC DNA]</scope>
    <source>
        <strain evidence="1 2">MCA 4186</strain>
    </source>
</reference>
<organism evidence="1 2">
    <name type="scientific">Tilletiopsis washingtonensis</name>
    <dbReference type="NCBI Taxonomy" id="58919"/>
    <lineage>
        <taxon>Eukaryota</taxon>
        <taxon>Fungi</taxon>
        <taxon>Dikarya</taxon>
        <taxon>Basidiomycota</taxon>
        <taxon>Ustilaginomycotina</taxon>
        <taxon>Exobasidiomycetes</taxon>
        <taxon>Entylomatales</taxon>
        <taxon>Entylomatales incertae sedis</taxon>
        <taxon>Tilletiopsis</taxon>
    </lineage>
</organism>
<accession>A0A316ZC55</accession>
<dbReference type="EMBL" id="KZ819290">
    <property type="protein sequence ID" value="PWN98896.1"/>
    <property type="molecule type" value="Genomic_DNA"/>
</dbReference>
<dbReference type="GeneID" id="37268700"/>